<reference evidence="6 7" key="1">
    <citation type="submission" date="2016-11" db="EMBL/GenBank/DDBJ databases">
        <authorList>
            <person name="Jaros S."/>
            <person name="Januszkiewicz K."/>
            <person name="Wedrychowicz H."/>
        </authorList>
    </citation>
    <scope>NUCLEOTIDE SEQUENCE [LARGE SCALE GENOMIC DNA]</scope>
    <source>
        <strain evidence="6 7">CGMCC 4.2025</strain>
    </source>
</reference>
<dbReference type="GO" id="GO:0003700">
    <property type="term" value="F:DNA-binding transcription factor activity"/>
    <property type="evidence" value="ECO:0007669"/>
    <property type="project" value="TreeGrafter"/>
</dbReference>
<dbReference type="RefSeq" id="WP_073493712.1">
    <property type="nucleotide sequence ID" value="NZ_FRBI01000002.1"/>
</dbReference>
<dbReference type="InterPro" id="IPR004111">
    <property type="entry name" value="Repressor_TetR_C"/>
</dbReference>
<evidence type="ECO:0000313" key="6">
    <source>
        <dbReference type="EMBL" id="SHK93928.1"/>
    </source>
</evidence>
<dbReference type="GO" id="GO:0000976">
    <property type="term" value="F:transcription cis-regulatory region binding"/>
    <property type="evidence" value="ECO:0007669"/>
    <property type="project" value="TreeGrafter"/>
</dbReference>
<evidence type="ECO:0000313" key="7">
    <source>
        <dbReference type="Proteomes" id="UP000184111"/>
    </source>
</evidence>
<dbReference type="InterPro" id="IPR036271">
    <property type="entry name" value="Tet_transcr_reg_TetR-rel_C_sf"/>
</dbReference>
<keyword evidence="2 4" id="KW-0238">DNA-binding</keyword>
<gene>
    <name evidence="6" type="ORF">SAMN05216499_102129</name>
</gene>
<dbReference type="InterPro" id="IPR050109">
    <property type="entry name" value="HTH-type_TetR-like_transc_reg"/>
</dbReference>
<dbReference type="InterPro" id="IPR009057">
    <property type="entry name" value="Homeodomain-like_sf"/>
</dbReference>
<dbReference type="PRINTS" id="PR00455">
    <property type="entry name" value="HTHTETR"/>
</dbReference>
<proteinExistence type="predicted"/>
<dbReference type="SUPFAM" id="SSF46689">
    <property type="entry name" value="Homeodomain-like"/>
    <property type="match status" value="1"/>
</dbReference>
<dbReference type="AlphaFoldDB" id="A0A1M6WJP1"/>
<dbReference type="InterPro" id="IPR001647">
    <property type="entry name" value="HTH_TetR"/>
</dbReference>
<evidence type="ECO:0000256" key="4">
    <source>
        <dbReference type="PROSITE-ProRule" id="PRU00335"/>
    </source>
</evidence>
<dbReference type="OrthoDB" id="329481at2"/>
<dbReference type="STRING" id="310782.SAMN05216499_102129"/>
<feature type="DNA-binding region" description="H-T-H motif" evidence="4">
    <location>
        <begin position="41"/>
        <end position="60"/>
    </location>
</feature>
<dbReference type="Proteomes" id="UP000184111">
    <property type="component" value="Unassembled WGS sequence"/>
</dbReference>
<dbReference type="PROSITE" id="PS50977">
    <property type="entry name" value="HTH_TETR_2"/>
    <property type="match status" value="1"/>
</dbReference>
<dbReference type="Pfam" id="PF00440">
    <property type="entry name" value="TetR_N"/>
    <property type="match status" value="1"/>
</dbReference>
<keyword evidence="7" id="KW-1185">Reference proteome</keyword>
<dbReference type="PANTHER" id="PTHR30055">
    <property type="entry name" value="HTH-TYPE TRANSCRIPTIONAL REGULATOR RUTR"/>
    <property type="match status" value="1"/>
</dbReference>
<name>A0A1M6WJP1_9ACTN</name>
<evidence type="ECO:0000256" key="3">
    <source>
        <dbReference type="ARBA" id="ARBA00023163"/>
    </source>
</evidence>
<dbReference type="SUPFAM" id="SSF48498">
    <property type="entry name" value="Tetracyclin repressor-like, C-terminal domain"/>
    <property type="match status" value="1"/>
</dbReference>
<accession>A0A1M6WJP1</accession>
<dbReference type="GO" id="GO:0045892">
    <property type="term" value="P:negative regulation of DNA-templated transcription"/>
    <property type="evidence" value="ECO:0007669"/>
    <property type="project" value="InterPro"/>
</dbReference>
<dbReference type="Gene3D" id="1.10.357.10">
    <property type="entry name" value="Tetracycline Repressor, domain 2"/>
    <property type="match status" value="1"/>
</dbReference>
<sequence>MSVTQPVRPPRRRAPRNSLNPDRILDAALTLLDRDGAEAFTMRGLAQQLGVGTMAVYSHFRGKDEISDAVAQRLLDTIELPPGGSEDPESELREVCVGVYRLFTEHPSALELLAGRPLRGDDAIALIDRMLGLLRRAGLGRADAAHAHVALMQYTVGSALWNTRRARALCQEGARERVRARIAALPSDTYPSLVALAPELLCQKSEGTGQFEYGLDGLLRGLLGGTPQV</sequence>
<evidence type="ECO:0000259" key="5">
    <source>
        <dbReference type="PROSITE" id="PS50977"/>
    </source>
</evidence>
<dbReference type="PANTHER" id="PTHR30055:SF151">
    <property type="entry name" value="TRANSCRIPTIONAL REGULATORY PROTEIN"/>
    <property type="match status" value="1"/>
</dbReference>
<feature type="domain" description="HTH tetR-type" evidence="5">
    <location>
        <begin position="18"/>
        <end position="78"/>
    </location>
</feature>
<evidence type="ECO:0000256" key="1">
    <source>
        <dbReference type="ARBA" id="ARBA00023015"/>
    </source>
</evidence>
<keyword evidence="1" id="KW-0805">Transcription regulation</keyword>
<protein>
    <submittedName>
        <fullName evidence="6">Transcriptional regulator, TetR family</fullName>
    </submittedName>
</protein>
<dbReference type="EMBL" id="FRBI01000002">
    <property type="protein sequence ID" value="SHK93928.1"/>
    <property type="molecule type" value="Genomic_DNA"/>
</dbReference>
<evidence type="ECO:0000256" key="2">
    <source>
        <dbReference type="ARBA" id="ARBA00023125"/>
    </source>
</evidence>
<dbReference type="Pfam" id="PF02909">
    <property type="entry name" value="TetR_C_1"/>
    <property type="match status" value="1"/>
</dbReference>
<keyword evidence="3" id="KW-0804">Transcription</keyword>
<organism evidence="6 7">
    <name type="scientific">Actinacidiphila paucisporea</name>
    <dbReference type="NCBI Taxonomy" id="310782"/>
    <lineage>
        <taxon>Bacteria</taxon>
        <taxon>Bacillati</taxon>
        <taxon>Actinomycetota</taxon>
        <taxon>Actinomycetes</taxon>
        <taxon>Kitasatosporales</taxon>
        <taxon>Streptomycetaceae</taxon>
        <taxon>Actinacidiphila</taxon>
    </lineage>
</organism>